<dbReference type="Proteomes" id="UP000253970">
    <property type="component" value="Unassembled WGS sequence"/>
</dbReference>
<feature type="transmembrane region" description="Helical" evidence="1">
    <location>
        <begin position="90"/>
        <end position="108"/>
    </location>
</feature>
<evidence type="ECO:0000313" key="2">
    <source>
        <dbReference type="EMBL" id="RDB71252.1"/>
    </source>
</evidence>
<evidence type="ECO:0000313" key="3">
    <source>
        <dbReference type="Proteomes" id="UP000253970"/>
    </source>
</evidence>
<name>A0A369MKM8_EGGLN</name>
<sequence>MGLALSCVLAGFALCLHADNLLLGAYALEGAADLFIHSFLAGVVALCVVVFVSAHDGEKRRWSIGVGLLASIAGVLCALLYQVLPTPVSAAGAGLFLGFGLTCLLRQWGRYYRLFSYQGALLNTMLAFLAASCWWFVVSHAGTPFLFCLGMLVLVSCGALPLLASQIVQADEIKAGLRSVVAVKPLETMREVMQKGWAAVAGLMFNFFTIGLTLWSDRIGVESGDVAYKPMAYLLLAIVVWWVVAHAYRARGGILQAFYRIALPVAAALMLVCPIANVTGALSGLMLFSTISYLGVALMNVLGLVVLLWMAKSSDVGFSKVFAAFCASCAASVAVGMTVFQLFGAHAQLLWSSVLSIYIVAVVLSEVVAAIGRLHAAGEPARRASEEGELLDLAEEVE</sequence>
<accession>A0A369MKM8</accession>
<feature type="transmembrane region" description="Helical" evidence="1">
    <location>
        <begin position="321"/>
        <end position="343"/>
    </location>
</feature>
<keyword evidence="1" id="KW-0472">Membrane</keyword>
<feature type="transmembrane region" description="Helical" evidence="1">
    <location>
        <begin position="196"/>
        <end position="215"/>
    </location>
</feature>
<feature type="transmembrane region" description="Helical" evidence="1">
    <location>
        <begin position="285"/>
        <end position="309"/>
    </location>
</feature>
<keyword evidence="1" id="KW-0812">Transmembrane</keyword>
<dbReference type="EMBL" id="PPTU01000007">
    <property type="protein sequence ID" value="RDB71252.1"/>
    <property type="molecule type" value="Genomic_DNA"/>
</dbReference>
<keyword evidence="1" id="KW-1133">Transmembrane helix</keyword>
<gene>
    <name evidence="2" type="ORF">C1875_06085</name>
</gene>
<feature type="transmembrane region" description="Helical" evidence="1">
    <location>
        <begin position="349"/>
        <end position="372"/>
    </location>
</feature>
<proteinExistence type="predicted"/>
<protein>
    <submittedName>
        <fullName evidence="2">Uncharacterized protein</fullName>
    </submittedName>
</protein>
<feature type="transmembrane region" description="Helical" evidence="1">
    <location>
        <begin position="144"/>
        <end position="164"/>
    </location>
</feature>
<comment type="caution">
    <text evidence="2">The sequence shown here is derived from an EMBL/GenBank/DDBJ whole genome shotgun (WGS) entry which is preliminary data.</text>
</comment>
<organism evidence="2 3">
    <name type="scientific">Eggerthella lenta</name>
    <name type="common">Eubacterium lentum</name>
    <dbReference type="NCBI Taxonomy" id="84112"/>
    <lineage>
        <taxon>Bacteria</taxon>
        <taxon>Bacillati</taxon>
        <taxon>Actinomycetota</taxon>
        <taxon>Coriobacteriia</taxon>
        <taxon>Eggerthellales</taxon>
        <taxon>Eggerthellaceae</taxon>
        <taxon>Eggerthella</taxon>
    </lineage>
</organism>
<feature type="transmembrane region" description="Helical" evidence="1">
    <location>
        <begin position="120"/>
        <end position="138"/>
    </location>
</feature>
<reference evidence="2 3" key="1">
    <citation type="journal article" date="2018" name="Elife">
        <title>Discovery and characterization of a prevalent human gut bacterial enzyme sufficient for the inactivation of a family of plant toxins.</title>
        <authorList>
            <person name="Koppel N."/>
            <person name="Bisanz J.E."/>
            <person name="Pandelia M.E."/>
            <person name="Turnbaugh P.J."/>
            <person name="Balskus E.P."/>
        </authorList>
    </citation>
    <scope>NUCLEOTIDE SEQUENCE [LARGE SCALE GENOMIC DNA]</scope>
    <source>
        <strain evidence="2 3">W1 BHI 6</strain>
    </source>
</reference>
<feature type="transmembrane region" description="Helical" evidence="1">
    <location>
        <begin position="64"/>
        <end position="84"/>
    </location>
</feature>
<dbReference type="RefSeq" id="WP_114533561.1">
    <property type="nucleotide sequence ID" value="NZ_JADNER010000006.1"/>
</dbReference>
<dbReference type="AlphaFoldDB" id="A0A369MKM8"/>
<feature type="transmembrane region" description="Helical" evidence="1">
    <location>
        <begin position="257"/>
        <end position="279"/>
    </location>
</feature>
<feature type="transmembrane region" description="Helical" evidence="1">
    <location>
        <begin position="34"/>
        <end position="52"/>
    </location>
</feature>
<feature type="transmembrane region" description="Helical" evidence="1">
    <location>
        <begin position="227"/>
        <end position="245"/>
    </location>
</feature>
<evidence type="ECO:0000256" key="1">
    <source>
        <dbReference type="SAM" id="Phobius"/>
    </source>
</evidence>